<dbReference type="Gene3D" id="3.20.80.10">
    <property type="entry name" value="Regulatory factor, effector binding domain"/>
    <property type="match status" value="1"/>
</dbReference>
<evidence type="ECO:0000313" key="1">
    <source>
        <dbReference type="EMBL" id="RRJ86165.1"/>
    </source>
</evidence>
<dbReference type="EMBL" id="RQVS01000011">
    <property type="protein sequence ID" value="RRJ86165.1"/>
    <property type="molecule type" value="Genomic_DNA"/>
</dbReference>
<dbReference type="OrthoDB" id="795001at2"/>
<reference evidence="1 2" key="1">
    <citation type="submission" date="2018-11" db="EMBL/GenBank/DDBJ databases">
        <title>YIM 102482-1 draft genome.</title>
        <authorList>
            <person name="Li G."/>
            <person name="Jiang Y."/>
        </authorList>
    </citation>
    <scope>NUCLEOTIDE SEQUENCE [LARGE SCALE GENOMIC DNA]</scope>
    <source>
        <strain evidence="1 2">YIM 102482-1</strain>
    </source>
</reference>
<accession>A0A3P3VTP8</accession>
<sequence length="162" mass="17306">MPDPTVQSPAFLTHKTVHSAVVRGIDVPVEDMIRFLDAAFSALRAASDAAAIAVDGSGFTVYHTELEGNIRVDAGYPLIAQLDGPIEFNGVTIEPGELEGGDLARAVFVGPYSELRGAWLEFLEGLEAQGKTPAMPYVEVYRALPSPVADPSALRTDLFAYV</sequence>
<evidence type="ECO:0008006" key="3">
    <source>
        <dbReference type="Google" id="ProtNLM"/>
    </source>
</evidence>
<protein>
    <recommendedName>
        <fullName evidence="3">Bacterial transcription activator effector binding domain-containing protein</fullName>
    </recommendedName>
</protein>
<name>A0A3P3VTP8_9MICO</name>
<dbReference type="Proteomes" id="UP000274391">
    <property type="component" value="Unassembled WGS sequence"/>
</dbReference>
<dbReference type="SUPFAM" id="SSF55136">
    <property type="entry name" value="Probable bacterial effector-binding domain"/>
    <property type="match status" value="1"/>
</dbReference>
<dbReference type="AlphaFoldDB" id="A0A3P3VTP8"/>
<keyword evidence="2" id="KW-1185">Reference proteome</keyword>
<evidence type="ECO:0000313" key="2">
    <source>
        <dbReference type="Proteomes" id="UP000274391"/>
    </source>
</evidence>
<dbReference type="RefSeq" id="WP_124972932.1">
    <property type="nucleotide sequence ID" value="NZ_RQVS01000011.1"/>
</dbReference>
<comment type="caution">
    <text evidence="1">The sequence shown here is derived from an EMBL/GenBank/DDBJ whole genome shotgun (WGS) entry which is preliminary data.</text>
</comment>
<organism evidence="1 2">
    <name type="scientific">Gulosibacter macacae</name>
    <dbReference type="NCBI Taxonomy" id="2488791"/>
    <lineage>
        <taxon>Bacteria</taxon>
        <taxon>Bacillati</taxon>
        <taxon>Actinomycetota</taxon>
        <taxon>Actinomycetes</taxon>
        <taxon>Micrococcales</taxon>
        <taxon>Microbacteriaceae</taxon>
        <taxon>Gulosibacter</taxon>
    </lineage>
</organism>
<gene>
    <name evidence="1" type="ORF">EG850_09650</name>
</gene>
<proteinExistence type="predicted"/>
<dbReference type="InterPro" id="IPR011256">
    <property type="entry name" value="Reg_factor_effector_dom_sf"/>
</dbReference>